<protein>
    <submittedName>
        <fullName evidence="2">Uncharacterized protein</fullName>
    </submittedName>
</protein>
<proteinExistence type="predicted"/>
<feature type="region of interest" description="Disordered" evidence="1">
    <location>
        <begin position="82"/>
        <end position="198"/>
    </location>
</feature>
<feature type="compositionally biased region" description="Basic residues" evidence="1">
    <location>
        <begin position="141"/>
        <end position="151"/>
    </location>
</feature>
<evidence type="ECO:0000256" key="1">
    <source>
        <dbReference type="SAM" id="MobiDB-lite"/>
    </source>
</evidence>
<dbReference type="AlphaFoldDB" id="A0A6J4KAN6"/>
<feature type="non-terminal residue" evidence="2">
    <location>
        <position position="198"/>
    </location>
</feature>
<feature type="compositionally biased region" description="Low complexity" evidence="1">
    <location>
        <begin position="153"/>
        <end position="164"/>
    </location>
</feature>
<gene>
    <name evidence="2" type="ORF">AVDCRST_MAG40-253</name>
</gene>
<feature type="compositionally biased region" description="Low complexity" evidence="1">
    <location>
        <begin position="95"/>
        <end position="104"/>
    </location>
</feature>
<feature type="compositionally biased region" description="Gly residues" evidence="1">
    <location>
        <begin position="171"/>
        <end position="184"/>
    </location>
</feature>
<evidence type="ECO:0000313" key="2">
    <source>
        <dbReference type="EMBL" id="CAA9299426.1"/>
    </source>
</evidence>
<dbReference type="EMBL" id="CADCTX010000071">
    <property type="protein sequence ID" value="CAA9299426.1"/>
    <property type="molecule type" value="Genomic_DNA"/>
</dbReference>
<organism evidence="2">
    <name type="scientific">uncultured Gemmatimonadaceae bacterium</name>
    <dbReference type="NCBI Taxonomy" id="246130"/>
    <lineage>
        <taxon>Bacteria</taxon>
        <taxon>Pseudomonadati</taxon>
        <taxon>Gemmatimonadota</taxon>
        <taxon>Gemmatimonadia</taxon>
        <taxon>Gemmatimonadales</taxon>
        <taxon>Gemmatimonadaceae</taxon>
        <taxon>environmental samples</taxon>
    </lineage>
</organism>
<feature type="non-terminal residue" evidence="2">
    <location>
        <position position="1"/>
    </location>
</feature>
<reference evidence="2" key="1">
    <citation type="submission" date="2020-02" db="EMBL/GenBank/DDBJ databases">
        <authorList>
            <person name="Meier V. D."/>
        </authorList>
    </citation>
    <scope>NUCLEOTIDE SEQUENCE</scope>
    <source>
        <strain evidence="2">AVDCRST_MAG40</strain>
    </source>
</reference>
<feature type="compositionally biased region" description="Basic residues" evidence="1">
    <location>
        <begin position="113"/>
        <end position="127"/>
    </location>
</feature>
<sequence>AALLRLAGGTPPVRALRGARRRGGHRELLPPLSRRHGRGVRQLPRCAGPGQPGRLAARDLARQRRRRDGGIRAGPTLRVELAGEPLRRRGGRGAGARPLRPLRGVGAGAQPVRPRRARHRRAARGRAARAGVPGSGGDRRRVGHLVRRPRLPRLPAGLRLGGAPARDDRGGPLGRGGRGGAGADRGGRLDRAPPPPRV</sequence>
<feature type="region of interest" description="Disordered" evidence="1">
    <location>
        <begin position="30"/>
        <end position="53"/>
    </location>
</feature>
<accession>A0A6J4KAN6</accession>
<name>A0A6J4KAN6_9BACT</name>